<evidence type="ECO:0000256" key="2">
    <source>
        <dbReference type="SAM" id="SignalP"/>
    </source>
</evidence>
<keyword evidence="2" id="KW-0732">Signal</keyword>
<evidence type="ECO:0008006" key="7">
    <source>
        <dbReference type="Google" id="ProtNLM"/>
    </source>
</evidence>
<evidence type="ECO:0000259" key="4">
    <source>
        <dbReference type="Pfam" id="PF16787"/>
    </source>
</evidence>
<feature type="compositionally biased region" description="Low complexity" evidence="1">
    <location>
        <begin position="567"/>
        <end position="627"/>
    </location>
</feature>
<evidence type="ECO:0000313" key="6">
    <source>
        <dbReference type="Proteomes" id="UP000078561"/>
    </source>
</evidence>
<proteinExistence type="predicted"/>
<sequence length="725" mass="82996">MVLLMLLCLGPLYLVEVTNESGIYPDMATYTYALNRARQEVGEEAASLRPVNTEKTYKNKQLEFLSWCEHLPEPAVSRSLVSGSKLNFFLQQKVRGRKHKRQADKVIKYPTVCLYAAAIIDLYYQQKRAGANSNDDPRPYIKDLLKTIRTQEFAASRANMDDRGEGTLTDGYTTNDQVANVINFYWTRTSHHGEHFRGGLAFLLSHYLLLRGESIRKMELSDKQTVNLENEGVRSSVDCPALVMIMRQGKTNKNNRLDTAGCIRNARVEICPFMALGVYFFWRFHVENEPFPDLVASRNWYPVKVFKAGADSSTEWSYFSHKNSIHKALSFAGIKSKKKTHINRGSSARMADILGVNEDQIRRQGRWNNTTMNGAYLTTLPREMMRMMAGFPASTKSFYLARAALDPPAALCKKVFPEADQWCDRLAANQQNPDNGDPIESAVAVDAFLKMIMVLRKTLLQDSVSMMQVQPNHPIWNHSLFSDPCYLEFERALEQIEVQDHDPAHTLLQQCVPMIEQRLNDMQEYLSNKIDTQREGQHSASTSTTTMAPHLPYQLLRHHFNNNDGTPSSLSTSSPPFQQQQTQSSQQQPQPQSSQQQPQPQSSQQQPQPQSSQQQPQPQSSLQQPPSYRMSRGIRTVTDLYPEWNDGLAGGYSIISLEQRWGVKWRQDDKEKKFYNRRRSIIATIKYAEEHNITMKTAVNLAEENRSRRSKSLHYLAEHYDTIFD</sequence>
<dbReference type="AlphaFoldDB" id="A0A163IXZ6"/>
<dbReference type="PANTHER" id="PTHR37784">
    <property type="entry name" value="PROTEIN MSN1"/>
    <property type="match status" value="1"/>
</dbReference>
<dbReference type="EMBL" id="LT550481">
    <property type="protein sequence ID" value="SAL96005.1"/>
    <property type="molecule type" value="Genomic_DNA"/>
</dbReference>
<dbReference type="GO" id="GO:0000981">
    <property type="term" value="F:DNA-binding transcription factor activity, RNA polymerase II-specific"/>
    <property type="evidence" value="ECO:0007669"/>
    <property type="project" value="TreeGrafter"/>
</dbReference>
<gene>
    <name evidence="5" type="primary">ABSGL_01346.1 scaffold 1223</name>
</gene>
<protein>
    <recommendedName>
        <fullName evidence="7">Transcription activator GCR1-like domain-containing protein</fullName>
    </recommendedName>
</protein>
<dbReference type="Pfam" id="PF16787">
    <property type="entry name" value="NDC10_II"/>
    <property type="match status" value="1"/>
</dbReference>
<dbReference type="OrthoDB" id="2288163at2759"/>
<evidence type="ECO:0000256" key="1">
    <source>
        <dbReference type="SAM" id="MobiDB-lite"/>
    </source>
</evidence>
<dbReference type="InParanoid" id="A0A163IXZ6"/>
<keyword evidence="6" id="KW-1185">Reference proteome</keyword>
<organism evidence="5">
    <name type="scientific">Absidia glauca</name>
    <name type="common">Pin mould</name>
    <dbReference type="NCBI Taxonomy" id="4829"/>
    <lineage>
        <taxon>Eukaryota</taxon>
        <taxon>Fungi</taxon>
        <taxon>Fungi incertae sedis</taxon>
        <taxon>Mucoromycota</taxon>
        <taxon>Mucoromycotina</taxon>
        <taxon>Mucoromycetes</taxon>
        <taxon>Mucorales</taxon>
        <taxon>Cunninghamellaceae</taxon>
        <taxon>Absidia</taxon>
    </lineage>
</organism>
<reference evidence="5" key="1">
    <citation type="submission" date="2016-04" db="EMBL/GenBank/DDBJ databases">
        <authorList>
            <person name="Evans L.H."/>
            <person name="Alamgir A."/>
            <person name="Owens N."/>
            <person name="Weber N.D."/>
            <person name="Virtaneva K."/>
            <person name="Barbian K."/>
            <person name="Babar A."/>
            <person name="Rosenke K."/>
        </authorList>
    </citation>
    <scope>NUCLEOTIDE SEQUENCE [LARGE SCALE GENOMIC DNA]</scope>
    <source>
        <strain evidence="5">CBS 101.48</strain>
    </source>
</reference>
<dbReference type="GO" id="GO:0060963">
    <property type="term" value="P:positive regulation of ribosomal protein gene transcription by RNA polymerase II"/>
    <property type="evidence" value="ECO:0007669"/>
    <property type="project" value="TreeGrafter"/>
</dbReference>
<dbReference type="STRING" id="4829.A0A163IXZ6"/>
<feature type="domain" description="Transcription activator GCR1-like" evidence="3">
    <location>
        <begin position="628"/>
        <end position="706"/>
    </location>
</feature>
<dbReference type="Gene3D" id="1.10.443.20">
    <property type="entry name" value="Centromere DNA-binding protein complex CBF3 subunit, domain 2"/>
    <property type="match status" value="1"/>
</dbReference>
<evidence type="ECO:0000313" key="5">
    <source>
        <dbReference type="EMBL" id="SAL96005.1"/>
    </source>
</evidence>
<feature type="signal peptide" evidence="2">
    <location>
        <begin position="1"/>
        <end position="17"/>
    </location>
</feature>
<feature type="domain" description="Ndc10" evidence="4">
    <location>
        <begin position="194"/>
        <end position="484"/>
    </location>
</feature>
<dbReference type="InterPro" id="IPR031872">
    <property type="entry name" value="NDC10_II"/>
</dbReference>
<dbReference type="InterPro" id="IPR052146">
    <property type="entry name" value="HOT1"/>
</dbReference>
<dbReference type="PANTHER" id="PTHR37784:SF2">
    <property type="entry name" value="HIGH-OSMOLARITY-INDUCED TRANSCRIPTION PROTEIN 1"/>
    <property type="match status" value="1"/>
</dbReference>
<dbReference type="InterPro" id="IPR038279">
    <property type="entry name" value="Ndc10_dom2_sf"/>
</dbReference>
<dbReference type="InterPro" id="IPR022210">
    <property type="entry name" value="TF_GCR1-like"/>
</dbReference>
<dbReference type="Pfam" id="PF12550">
    <property type="entry name" value="GCR1_C"/>
    <property type="match status" value="1"/>
</dbReference>
<name>A0A163IXZ6_ABSGL</name>
<evidence type="ECO:0000259" key="3">
    <source>
        <dbReference type="Pfam" id="PF12550"/>
    </source>
</evidence>
<dbReference type="Proteomes" id="UP000078561">
    <property type="component" value="Unassembled WGS sequence"/>
</dbReference>
<dbReference type="GO" id="GO:0000978">
    <property type="term" value="F:RNA polymerase II cis-regulatory region sequence-specific DNA binding"/>
    <property type="evidence" value="ECO:0007669"/>
    <property type="project" value="TreeGrafter"/>
</dbReference>
<accession>A0A163IXZ6</accession>
<feature type="region of interest" description="Disordered" evidence="1">
    <location>
        <begin position="558"/>
        <end position="629"/>
    </location>
</feature>
<dbReference type="OMA" id="CKMARRT"/>
<feature type="chain" id="PRO_5007843224" description="Transcription activator GCR1-like domain-containing protein" evidence="2">
    <location>
        <begin position="18"/>
        <end position="725"/>
    </location>
</feature>